<keyword evidence="2" id="KW-0732">Signal</keyword>
<sequence length="210" mass="21070">MKTTLYFLACALLLDGAAAQCSLCPGGSSAIGSLNAALLPGTNDATCGQKEALAAAASNANCSAVVATINAGIDYSAFCCGDVRADSNSCKFCDGSSVDVNQAFPSDFSNAVTTCGQAQTLTQYISANDSACTTILNIASESCCPAPTMPPTRVPTVTRPPTPFPTPDPTPGPTRRPTSAPAVPATQSGANQVSMATLVILGVSALILQA</sequence>
<dbReference type="AlphaFoldDB" id="A0AAD2PUR9"/>
<evidence type="ECO:0000313" key="4">
    <source>
        <dbReference type="Proteomes" id="UP001295423"/>
    </source>
</evidence>
<dbReference type="EMBL" id="CAKOGP040001781">
    <property type="protein sequence ID" value="CAJ1951404.1"/>
    <property type="molecule type" value="Genomic_DNA"/>
</dbReference>
<evidence type="ECO:0000313" key="3">
    <source>
        <dbReference type="EMBL" id="CAJ1951404.1"/>
    </source>
</evidence>
<feature type="compositionally biased region" description="Pro residues" evidence="1">
    <location>
        <begin position="149"/>
        <end position="174"/>
    </location>
</feature>
<gene>
    <name evidence="3" type="ORF">CYCCA115_LOCUS13056</name>
</gene>
<organism evidence="3 4">
    <name type="scientific">Cylindrotheca closterium</name>
    <dbReference type="NCBI Taxonomy" id="2856"/>
    <lineage>
        <taxon>Eukaryota</taxon>
        <taxon>Sar</taxon>
        <taxon>Stramenopiles</taxon>
        <taxon>Ochrophyta</taxon>
        <taxon>Bacillariophyta</taxon>
        <taxon>Bacillariophyceae</taxon>
        <taxon>Bacillariophycidae</taxon>
        <taxon>Bacillariales</taxon>
        <taxon>Bacillariaceae</taxon>
        <taxon>Cylindrotheca</taxon>
    </lineage>
</organism>
<protein>
    <submittedName>
        <fullName evidence="3">Uncharacterized protein</fullName>
    </submittedName>
</protein>
<feature type="region of interest" description="Disordered" evidence="1">
    <location>
        <begin position="149"/>
        <end position="188"/>
    </location>
</feature>
<feature type="chain" id="PRO_5042219329" evidence="2">
    <location>
        <begin position="20"/>
        <end position="210"/>
    </location>
</feature>
<dbReference type="Proteomes" id="UP001295423">
    <property type="component" value="Unassembled WGS sequence"/>
</dbReference>
<accession>A0AAD2PUR9</accession>
<keyword evidence="4" id="KW-1185">Reference proteome</keyword>
<feature type="signal peptide" evidence="2">
    <location>
        <begin position="1"/>
        <end position="19"/>
    </location>
</feature>
<comment type="caution">
    <text evidence="3">The sequence shown here is derived from an EMBL/GenBank/DDBJ whole genome shotgun (WGS) entry which is preliminary data.</text>
</comment>
<evidence type="ECO:0000256" key="1">
    <source>
        <dbReference type="SAM" id="MobiDB-lite"/>
    </source>
</evidence>
<evidence type="ECO:0000256" key="2">
    <source>
        <dbReference type="SAM" id="SignalP"/>
    </source>
</evidence>
<reference evidence="3" key="1">
    <citation type="submission" date="2023-08" db="EMBL/GenBank/DDBJ databases">
        <authorList>
            <person name="Audoor S."/>
            <person name="Bilcke G."/>
        </authorList>
    </citation>
    <scope>NUCLEOTIDE SEQUENCE</scope>
</reference>
<name>A0AAD2PUR9_9STRA</name>
<proteinExistence type="predicted"/>